<dbReference type="WBParaSite" id="MCU_009777-RA">
    <property type="protein sequence ID" value="MCU_009777-RA"/>
    <property type="gene ID" value="MCU_009777"/>
</dbReference>
<name>A0A5K3FNM8_MESCO</name>
<evidence type="ECO:0000313" key="2">
    <source>
        <dbReference type="WBParaSite" id="MCU_009777-RA"/>
    </source>
</evidence>
<dbReference type="PROSITE" id="PS51257">
    <property type="entry name" value="PROKAR_LIPOPROTEIN"/>
    <property type="match status" value="1"/>
</dbReference>
<dbReference type="Pfam" id="PF13910">
    <property type="entry name" value="DUF4209"/>
    <property type="match status" value="1"/>
</dbReference>
<accession>A0A5K3FNM8</accession>
<organism evidence="2">
    <name type="scientific">Mesocestoides corti</name>
    <name type="common">Flatworm</name>
    <dbReference type="NCBI Taxonomy" id="53468"/>
    <lineage>
        <taxon>Eukaryota</taxon>
        <taxon>Metazoa</taxon>
        <taxon>Spiralia</taxon>
        <taxon>Lophotrochozoa</taxon>
        <taxon>Platyhelminthes</taxon>
        <taxon>Cestoda</taxon>
        <taxon>Eucestoda</taxon>
        <taxon>Cyclophyllidea</taxon>
        <taxon>Mesocestoididae</taxon>
        <taxon>Mesocestoides</taxon>
    </lineage>
</organism>
<proteinExistence type="predicted"/>
<protein>
    <submittedName>
        <fullName evidence="2">DUF4209 domain-containing protein</fullName>
    </submittedName>
</protein>
<feature type="domain" description="DUF4209" evidence="1">
    <location>
        <begin position="144"/>
        <end position="194"/>
    </location>
</feature>
<evidence type="ECO:0000259" key="1">
    <source>
        <dbReference type="Pfam" id="PF13910"/>
    </source>
</evidence>
<dbReference type="PANTHER" id="PTHR31701">
    <property type="entry name" value="ENDOPLASMIC RETICULUM MEMBRANE-ASSOCIATED RNA DEGRADATION PROTEIN"/>
    <property type="match status" value="1"/>
</dbReference>
<dbReference type="PANTHER" id="PTHR31701:SF2">
    <property type="entry name" value="ENDOPLASMIC RETICULUM MEMBRANE-ASSOCIATED RNA DEGRADATION PROTEIN"/>
    <property type="match status" value="1"/>
</dbReference>
<dbReference type="InterPro" id="IPR039635">
    <property type="entry name" value="ERMARD"/>
</dbReference>
<sequence>MSPKATFYPDSFLSPQAQNLFLACNCDFPLSPENKNCPCVTSDGFLVMDAVGCHLCDYVAKGDYFSAVRSISHTMHLCSHNFNVEAFKVNEHSLNWLTMPSHFANLRNLALKQNSVDRLLSMLQLISMLDFSLSRLLVDERGRSPNHFTAVIEDPRLATFLTPPTLSVLKLLFGPPTSLNLRNLFWHGFVSPSDYYMHKGHIVPRINELDVRPDGLNPLTSFVVASCGLWSSWASLYRAVSELNPTRRVNDSLIESARLWFPDLPSADDIMIHSLEDASKFLPSVNISRLWLWKVHYMDLLAGSSEGQRLSSYQCEKRNNLFKVALRLAALMRRFDAYVRVVCQSYSTYVPLAHEDVPVWKKAANKKSISLKKFCDISVPALLASLSVPILCCCHIKGIWDSWFAGDFISNEATASPQFILPKDYSALITCFEVLEARLTATIGTHNFLKIHKILALFKLPHPQ</sequence>
<dbReference type="InterPro" id="IPR025209">
    <property type="entry name" value="DUF4209"/>
</dbReference>
<reference evidence="2" key="1">
    <citation type="submission" date="2019-11" db="UniProtKB">
        <authorList>
            <consortium name="WormBaseParasite"/>
        </authorList>
    </citation>
    <scope>IDENTIFICATION</scope>
</reference>
<dbReference type="AlphaFoldDB" id="A0A5K3FNM8"/>